<sequence>MRRHLGLWRGVLLMNESRFSQYRADGSRARERFADVNVVDKVGPWWRCGYGMGSCYGHQTRVHFINGILNAQRYSDETLGPIVIYGHHLILQHGNTCHHVARICTQLLCKDHVVQTTSCHTCEVDGLSLLSNTDLDRFGNNI</sequence>
<name>A0ABU7B9D3_9TELE</name>
<evidence type="ECO:0000313" key="2">
    <source>
        <dbReference type="Proteomes" id="UP001345963"/>
    </source>
</evidence>
<protein>
    <submittedName>
        <fullName evidence="1">Uncharacterized protein</fullName>
    </submittedName>
</protein>
<dbReference type="EMBL" id="JAHUTI010043548">
    <property type="protein sequence ID" value="MED6246571.1"/>
    <property type="molecule type" value="Genomic_DNA"/>
</dbReference>
<reference evidence="1 2" key="1">
    <citation type="submission" date="2021-07" db="EMBL/GenBank/DDBJ databases">
        <authorList>
            <person name="Palmer J.M."/>
        </authorList>
    </citation>
    <scope>NUCLEOTIDE SEQUENCE [LARGE SCALE GENOMIC DNA]</scope>
    <source>
        <strain evidence="1 2">AT_MEX2019</strain>
        <tissue evidence="1">Muscle</tissue>
    </source>
</reference>
<comment type="caution">
    <text evidence="1">The sequence shown here is derived from an EMBL/GenBank/DDBJ whole genome shotgun (WGS) entry which is preliminary data.</text>
</comment>
<proteinExistence type="predicted"/>
<dbReference type="Proteomes" id="UP001345963">
    <property type="component" value="Unassembled WGS sequence"/>
</dbReference>
<keyword evidence="2" id="KW-1185">Reference proteome</keyword>
<evidence type="ECO:0000313" key="1">
    <source>
        <dbReference type="EMBL" id="MED6246571.1"/>
    </source>
</evidence>
<organism evidence="1 2">
    <name type="scientific">Ataeniobius toweri</name>
    <dbReference type="NCBI Taxonomy" id="208326"/>
    <lineage>
        <taxon>Eukaryota</taxon>
        <taxon>Metazoa</taxon>
        <taxon>Chordata</taxon>
        <taxon>Craniata</taxon>
        <taxon>Vertebrata</taxon>
        <taxon>Euteleostomi</taxon>
        <taxon>Actinopterygii</taxon>
        <taxon>Neopterygii</taxon>
        <taxon>Teleostei</taxon>
        <taxon>Neoteleostei</taxon>
        <taxon>Acanthomorphata</taxon>
        <taxon>Ovalentaria</taxon>
        <taxon>Atherinomorphae</taxon>
        <taxon>Cyprinodontiformes</taxon>
        <taxon>Goodeidae</taxon>
        <taxon>Ataeniobius</taxon>
    </lineage>
</organism>
<gene>
    <name evidence="1" type="ORF">ATANTOWER_019985</name>
</gene>
<accession>A0ABU7B9D3</accession>